<feature type="region of interest" description="Disordered" evidence="1">
    <location>
        <begin position="82"/>
        <end position="104"/>
    </location>
</feature>
<keyword evidence="3" id="KW-1185">Reference proteome</keyword>
<comment type="caution">
    <text evidence="2">The sequence shown here is derived from an EMBL/GenBank/DDBJ whole genome shotgun (WGS) entry which is preliminary data.</text>
</comment>
<protein>
    <submittedName>
        <fullName evidence="2">Uncharacterized protein</fullName>
    </submittedName>
</protein>
<evidence type="ECO:0000313" key="3">
    <source>
        <dbReference type="Proteomes" id="UP001364617"/>
    </source>
</evidence>
<name>A0AAN9DNL5_9TELE</name>
<evidence type="ECO:0000313" key="2">
    <source>
        <dbReference type="EMBL" id="KAK7177198.1"/>
    </source>
</evidence>
<feature type="compositionally biased region" description="Polar residues" evidence="1">
    <location>
        <begin position="88"/>
        <end position="104"/>
    </location>
</feature>
<feature type="region of interest" description="Disordered" evidence="1">
    <location>
        <begin position="213"/>
        <end position="241"/>
    </location>
</feature>
<sequence length="272" mass="30932">MDAFQAQYPRELTEKDFPHDASMVSKAQVTPKLKNIRSKYRHAVDTGRRSGQGRVVLIFYELCEEIWGGSPATRSIDAGIETGDLEETSTSTVEPSDSPHSTESIDCLPSAVVKQRRDLLQAKLNSHRGDRLKRKVPTDQAEEDLKIKRRMLELMEDSSRRNSDNMLQINTNIANITTTIQEGFSFMRELLFQRQVTPLHSSSGQFQGHPPSFMHRTPHPTTPAFLHTPRPNEPANQPGQYPPECYTPTPHVIPYQQTSFSYRRALLQDDTE</sequence>
<reference evidence="2 3" key="1">
    <citation type="submission" date="2024-02" db="EMBL/GenBank/DDBJ databases">
        <title>Chromosome-level genome assembly of the Eurasian Minnow (Phoxinus phoxinus).</title>
        <authorList>
            <person name="Oriowo T.O."/>
            <person name="Martin S."/>
            <person name="Stange M."/>
            <person name="Chrysostomakis Y."/>
            <person name="Brown T."/>
            <person name="Winkler S."/>
            <person name="Kukowka S."/>
            <person name="Myers E.W."/>
            <person name="Bohne A."/>
        </authorList>
    </citation>
    <scope>NUCLEOTIDE SEQUENCE [LARGE SCALE GENOMIC DNA]</scope>
    <source>
        <strain evidence="2">ZFMK-TIS-60720</strain>
        <tissue evidence="2">Whole Organism</tissue>
    </source>
</reference>
<dbReference type="AlphaFoldDB" id="A0AAN9DNL5"/>
<organism evidence="2 3">
    <name type="scientific">Phoxinus phoxinus</name>
    <name type="common">Eurasian minnow</name>
    <dbReference type="NCBI Taxonomy" id="58324"/>
    <lineage>
        <taxon>Eukaryota</taxon>
        <taxon>Metazoa</taxon>
        <taxon>Chordata</taxon>
        <taxon>Craniata</taxon>
        <taxon>Vertebrata</taxon>
        <taxon>Euteleostomi</taxon>
        <taxon>Actinopterygii</taxon>
        <taxon>Neopterygii</taxon>
        <taxon>Teleostei</taxon>
        <taxon>Ostariophysi</taxon>
        <taxon>Cypriniformes</taxon>
        <taxon>Leuciscidae</taxon>
        <taxon>Phoxininae</taxon>
        <taxon>Phoxinus</taxon>
    </lineage>
</organism>
<gene>
    <name evidence="2" type="ORF">R3I93_001242</name>
</gene>
<proteinExistence type="predicted"/>
<dbReference type="Proteomes" id="UP001364617">
    <property type="component" value="Unassembled WGS sequence"/>
</dbReference>
<accession>A0AAN9DNL5</accession>
<dbReference type="EMBL" id="JAYKXH010000001">
    <property type="protein sequence ID" value="KAK7177198.1"/>
    <property type="molecule type" value="Genomic_DNA"/>
</dbReference>
<evidence type="ECO:0000256" key="1">
    <source>
        <dbReference type="SAM" id="MobiDB-lite"/>
    </source>
</evidence>